<evidence type="ECO:0000313" key="3">
    <source>
        <dbReference type="Proteomes" id="UP001338125"/>
    </source>
</evidence>
<dbReference type="SUPFAM" id="SSF52540">
    <property type="entry name" value="P-loop containing nucleoside triphosphate hydrolases"/>
    <property type="match status" value="1"/>
</dbReference>
<keyword evidence="3" id="KW-1185">Reference proteome</keyword>
<dbReference type="NCBIfam" id="NF040586">
    <property type="entry name" value="FxSxx_TPR"/>
    <property type="match status" value="1"/>
</dbReference>
<dbReference type="InterPro" id="IPR053137">
    <property type="entry name" value="NLR-like"/>
</dbReference>
<dbReference type="Gene3D" id="3.40.50.1820">
    <property type="entry name" value="alpha/beta hydrolase"/>
    <property type="match status" value="1"/>
</dbReference>
<dbReference type="Gene3D" id="3.40.50.300">
    <property type="entry name" value="P-loop containing nucleotide triphosphate hydrolases"/>
    <property type="match status" value="1"/>
</dbReference>
<dbReference type="PANTHER" id="PTHR46082">
    <property type="entry name" value="ATP/GTP-BINDING PROTEIN-RELATED"/>
    <property type="match status" value="1"/>
</dbReference>
<dbReference type="InterPro" id="IPR019734">
    <property type="entry name" value="TPR_rpt"/>
</dbReference>
<reference evidence="2 3" key="1">
    <citation type="submission" date="2024-01" db="EMBL/GenBank/DDBJ databases">
        <title>Complete genome of Cladobotryum mycophilum ATHUM6906.</title>
        <authorList>
            <person name="Christinaki A.C."/>
            <person name="Myridakis A.I."/>
            <person name="Kouvelis V.N."/>
        </authorList>
    </citation>
    <scope>NUCLEOTIDE SEQUENCE [LARGE SCALE GENOMIC DNA]</scope>
    <source>
        <strain evidence="2 3">ATHUM6906</strain>
    </source>
</reference>
<protein>
    <submittedName>
        <fullName evidence="2">Nephrocystin-3-like protein</fullName>
    </submittedName>
</protein>
<feature type="compositionally biased region" description="Polar residues" evidence="1">
    <location>
        <begin position="143"/>
        <end position="171"/>
    </location>
</feature>
<dbReference type="PRINTS" id="PR00381">
    <property type="entry name" value="KINESINLIGHT"/>
</dbReference>
<evidence type="ECO:0000313" key="2">
    <source>
        <dbReference type="EMBL" id="KAK5987003.1"/>
    </source>
</evidence>
<dbReference type="SUPFAM" id="SSF48452">
    <property type="entry name" value="TPR-like"/>
    <property type="match status" value="4"/>
</dbReference>
<dbReference type="InterPro" id="IPR027417">
    <property type="entry name" value="P-loop_NTPase"/>
</dbReference>
<name>A0ABR0S494_9HYPO</name>
<dbReference type="Gene3D" id="1.25.40.10">
    <property type="entry name" value="Tetratricopeptide repeat domain"/>
    <property type="match status" value="3"/>
</dbReference>
<dbReference type="SMART" id="SM00028">
    <property type="entry name" value="TPR"/>
    <property type="match status" value="10"/>
</dbReference>
<dbReference type="Proteomes" id="UP001338125">
    <property type="component" value="Unassembled WGS sequence"/>
</dbReference>
<comment type="caution">
    <text evidence="2">The sequence shown here is derived from an EMBL/GenBank/DDBJ whole genome shotgun (WGS) entry which is preliminary data.</text>
</comment>
<proteinExistence type="predicted"/>
<dbReference type="Pfam" id="PF13424">
    <property type="entry name" value="TPR_12"/>
    <property type="match status" value="4"/>
</dbReference>
<dbReference type="InterPro" id="IPR029058">
    <property type="entry name" value="AB_hydrolase_fold"/>
</dbReference>
<gene>
    <name evidence="2" type="ORF">PT974_11118</name>
</gene>
<dbReference type="SUPFAM" id="SSF53474">
    <property type="entry name" value="alpha/beta-Hydrolases"/>
    <property type="match status" value="1"/>
</dbReference>
<dbReference type="InterPro" id="IPR011990">
    <property type="entry name" value="TPR-like_helical_dom_sf"/>
</dbReference>
<sequence>MEGAIVDLSLKVTGLCLRYAKDVKDAGIERLGKEINHLMEAAKGVQESINASHGIKLDKSQKLDDAIRNSHSQLEELHEKLELRKSLRLLSKARLLPLKWPFQRYQVDRFIQDIRQNTDIISLALQMDQTRTVPKVNQNVTRIDQDSGFQTGDGSLVEQSPTGLQHAQSTAESEDTRIEEPKQGTTFRVCGVPIDWDNKKLQSFLADQRIIDMEIESLALEANAGSQTATLMFQTMPSQLQHNPNLSISLPKALNAQLAGKQYLTFGKDFLGITTLFAPPWRTTNIIALSGLGGHAFGSFKERGGSHMWLRDSLPYDLTSETSSKPMARVMIYGHESTVANSQSMQNLEDLATGFHASLNTLANAATMRPIILIGHSLGGLIIKQALISLSRSEIEGDKKLIRAIYGVVFFGTPHDGMDISSLIPMAGDGPNRFLLESLNRINSQILGIQQRDFHKALGDKGQSEVFCFYETRLSPTAEEDGGKWKMTGPPAVLVAKASATHCRPWEDGPEHICAINRTHSEMVKFRPDDSDYRNVLEKMKALSKQAFTVRDRLQTSSSKYIIPYSQNIAFVGRLEILRNLKEQFGLGQQLGPVPPRRRVSLYGLGGAGKTQIALAYVYWLQKTCPNVSVFWVHASNADRFYDSYASIAKMCNVPEWNDPNANMLLLVKRWLEEQNKMQWLMVIDNADDTELFFPAQQKQDILTGETGECENWHQAGPRKAPIEIGTMTDSEADQLVRAVLGDRISTTDETSPLSSRLEYLPLALAQAASFIQENRISISDYIQLLDESDSTFVDQLSEPFETVGRDSETPHAVTATWIISFDQIERQQASTSDILSFLSLFHFQGIPKDFVEDYYHRRDPRQTRGSMSATVIKELGTLKAFSFISEDKDKNISMHRLVHLVTQKWLINKGRMTEFARCAVEIMATSYPFGEFETHEICLRYLPHANAVLRKNGTDSEDGNIIASLLHNMAGYFSYKGEWKEAEDLGIQVMDIRKRVLGEEHPSTLTSMANLASTYSNQGRWKEAEDLGIQVMEISKRVLGEEHPYTLTIMANLALTYSNQGRWKEAEDLGIQVMEISKRVLGEEHPDTLTSMANLASTYWNQGRWKEAEDLGIQVMDIRKRVLGEEHPSTLTSMANLASTYSNQGRWKEAEDLGIQVMDIRKRVLGEEHPDTLTSMANLALTYRNQGRWKEAEDLEIQVMEIRKRVLGEEHPSTLTIMANLASTYWNQGRWKEAEDLGIQVMEISKRVLGEEHPDTLTSMANLALTYSNQGRWKEAEDLGIQVMEISKRVLGEEHPDTLTSMAILASTYSNQGRWKEAEDLGIQVMEIRKRVLGEEHPSTLTSMANLASTYWNQGRWKEAEDLEIQVMDIRKRVLGEEHPSTLTSMANLAFTWKSLGRLGDAMALMQDCASIREQRLGQNHPDTLFSLSIIDEWRRDA</sequence>
<dbReference type="PANTHER" id="PTHR46082:SF6">
    <property type="entry name" value="AAA+ ATPASE DOMAIN-CONTAINING PROTEIN-RELATED"/>
    <property type="match status" value="1"/>
</dbReference>
<evidence type="ECO:0000256" key="1">
    <source>
        <dbReference type="SAM" id="MobiDB-lite"/>
    </source>
</evidence>
<feature type="region of interest" description="Disordered" evidence="1">
    <location>
        <begin position="143"/>
        <end position="182"/>
    </location>
</feature>
<organism evidence="2 3">
    <name type="scientific">Cladobotryum mycophilum</name>
    <dbReference type="NCBI Taxonomy" id="491253"/>
    <lineage>
        <taxon>Eukaryota</taxon>
        <taxon>Fungi</taxon>
        <taxon>Dikarya</taxon>
        <taxon>Ascomycota</taxon>
        <taxon>Pezizomycotina</taxon>
        <taxon>Sordariomycetes</taxon>
        <taxon>Hypocreomycetidae</taxon>
        <taxon>Hypocreales</taxon>
        <taxon>Hypocreaceae</taxon>
        <taxon>Cladobotryum</taxon>
    </lineage>
</organism>
<dbReference type="Pfam" id="PF13374">
    <property type="entry name" value="TPR_10"/>
    <property type="match status" value="3"/>
</dbReference>
<dbReference type="EMBL" id="JAVFKD010000016">
    <property type="protein sequence ID" value="KAK5987003.1"/>
    <property type="molecule type" value="Genomic_DNA"/>
</dbReference>
<accession>A0ABR0S494</accession>